<protein>
    <recommendedName>
        <fullName evidence="3">LTD domain-containing protein</fullName>
    </recommendedName>
</protein>
<dbReference type="RefSeq" id="WP_007624485.1">
    <property type="nucleotide sequence ID" value="NZ_BAEO01000062.1"/>
</dbReference>
<dbReference type="InterPro" id="IPR036691">
    <property type="entry name" value="Endo/exonu/phosph_ase_sf"/>
</dbReference>
<evidence type="ECO:0000313" key="5">
    <source>
        <dbReference type="Proteomes" id="UP000006327"/>
    </source>
</evidence>
<gene>
    <name evidence="4" type="ORF">GARC_4550</name>
</gene>
<feature type="signal peptide" evidence="2">
    <location>
        <begin position="1"/>
        <end position="19"/>
    </location>
</feature>
<dbReference type="SUPFAM" id="SSF63446">
    <property type="entry name" value="Type I dockerin domain"/>
    <property type="match status" value="1"/>
</dbReference>
<dbReference type="Gene3D" id="2.60.40.1260">
    <property type="entry name" value="Lamin Tail domain"/>
    <property type="match status" value="1"/>
</dbReference>
<dbReference type="EMBL" id="BAEO01000062">
    <property type="protein sequence ID" value="GAC21492.1"/>
    <property type="molecule type" value="Genomic_DNA"/>
</dbReference>
<dbReference type="CDD" id="cd04486">
    <property type="entry name" value="YhcR_OBF_like"/>
    <property type="match status" value="1"/>
</dbReference>
<dbReference type="SUPFAM" id="SSF74853">
    <property type="entry name" value="Lamin A/C globular tail domain"/>
    <property type="match status" value="1"/>
</dbReference>
<evidence type="ECO:0000313" key="4">
    <source>
        <dbReference type="EMBL" id="GAC21492.1"/>
    </source>
</evidence>
<dbReference type="Gene3D" id="3.60.10.10">
    <property type="entry name" value="Endonuclease/exonuclease/phosphatase"/>
    <property type="match status" value="1"/>
</dbReference>
<dbReference type="InterPro" id="IPR036439">
    <property type="entry name" value="Dockerin_dom_sf"/>
</dbReference>
<dbReference type="InterPro" id="IPR036415">
    <property type="entry name" value="Lamin_tail_dom_sf"/>
</dbReference>
<dbReference type="Gene3D" id="1.10.1330.10">
    <property type="entry name" value="Dockerin domain"/>
    <property type="match status" value="1"/>
</dbReference>
<dbReference type="OrthoDB" id="9800417at2"/>
<dbReference type="GO" id="GO:0000272">
    <property type="term" value="P:polysaccharide catabolic process"/>
    <property type="evidence" value="ECO:0007669"/>
    <property type="project" value="InterPro"/>
</dbReference>
<dbReference type="Pfam" id="PF03372">
    <property type="entry name" value="Exo_endo_phos"/>
    <property type="match status" value="1"/>
</dbReference>
<sequence length="1211" mass="126895">MKLKYPALLALVCAPMVHAEIFFSEYVEGSGNNKALEIYNPTSAVVDLSTYAINLFSNGASTASSSQTLSGTLEPGATFVVITSNSAAADELKAVANLTSSTINHNGDDAYTLTDGSTIVDAFGQVGNDPGSQWESDGVETQNQTLRRKSSVLTGDTDALNLFAPSAEWQEFAQDDFSGLGSHTVDGDVIEDIAPFVAASTPADGDQFVAVTSDIVVSFSETVNVTAWNDLNCSLSGNHGVSITGSGSTYTLNPDTDFVLDESCTLTIFAADVTDVDGTSQTMPEDVMITFTTGVFPLVINELLDDPANDLPGDANGDGTRDSSDDEFVELVNISGSDLDITGWSIADGASTRHVFPQGSVVPADCAIVVFGGGEPTGVFGGAVIQTATSGAIGLNNGGDTVTVSNGSASAVITYGSEGSDQSITRSPDITGEFVQHSSINGALYSAGTKTDGIPFDGCEIPDAAPFVVESSPADGAIEVAISSSISLTFSEAVAVSAWNALSCSVSGPVSFSVEQDENTFVLQPDTLLGVNEVCTLTVPAENVTDLDGSADPMVVDYMLSFTTVAELLSCDATFTLISVIQGAGDVSPMEGENLNVKAVVTAVTPALSGFFVQEESADFDADPLTSEGLFVFNPDSYAVPQLGDVVALKGGVSEFFNKTQLTLTEQPVVCGQGETSSSAVTLPLPVDHNYESVEGMLVEVAQDLVVTNTFGYGRFGQVELSSELRFIPTNLFTPGSAAAIAKAEVNARDVIIMDDANDTQNPLSLPFPTGGLSPQNTLRLNDTVANLIGVVDYRFSTFMINPSEPPIFINSNPRTNEPELLAGNLKVASLNVLNYFTSVGPVGSCFTVGGLECRGANSAVEFERQRDKMLAALIAINADIVGLMEIENNGSGESSAIQDVVNGLNASLGEGTYAVVDAGGPVGTDAIAVAFIYKPAVVSLEGAVAILNSDNSIADDNGPLFVDTKNRPALAQKFSLLENGEEIVVSVNHLKSKGSGCGAGDDDTTTGQGSCNLTRTRAAEALTAFLAEEFADLPTLIIGDLNSYAKEDPIAKIEDAGYTNLVNHFGGASAYSYSFAGEVGYLDHALANDKALSKVVDVTEWHINADEPIVFDYNVEFKDPTNVINYYSADAYRMSDHDPVVIALQLEAAAVIGDWDADGDVDIDDYRGLLRAIQRRQSVGMEFDLNEDGRITTLDARVLLTLCTRARCAA</sequence>
<dbReference type="Pfam" id="PF13205">
    <property type="entry name" value="Big_5"/>
    <property type="match status" value="2"/>
</dbReference>
<feature type="chain" id="PRO_5003900349" description="LTD domain-containing protein" evidence="2">
    <location>
        <begin position="20"/>
        <end position="1211"/>
    </location>
</feature>
<dbReference type="InterPro" id="IPR001322">
    <property type="entry name" value="Lamin_tail_dom"/>
</dbReference>
<comment type="caution">
    <text evidence="4">The sequence shown here is derived from an EMBL/GenBank/DDBJ whole genome shotgun (WGS) entry which is preliminary data.</text>
</comment>
<dbReference type="InterPro" id="IPR005135">
    <property type="entry name" value="Endo/exonuclease/phosphatase"/>
</dbReference>
<dbReference type="AlphaFoldDB" id="K6YTK5"/>
<dbReference type="eggNOG" id="COG1506">
    <property type="taxonomic scope" value="Bacteria"/>
</dbReference>
<dbReference type="CDD" id="cd10283">
    <property type="entry name" value="MnuA_DNase1-like"/>
    <property type="match status" value="1"/>
</dbReference>
<keyword evidence="5" id="KW-1185">Reference proteome</keyword>
<evidence type="ECO:0000256" key="1">
    <source>
        <dbReference type="ARBA" id="ARBA00022729"/>
    </source>
</evidence>
<reference evidence="4 5" key="1">
    <citation type="journal article" date="2017" name="Antonie Van Leeuwenhoek">
        <title>Rhizobium rhizosphaerae sp. nov., a novel species isolated from rice rhizosphere.</title>
        <authorList>
            <person name="Zhao J.J."/>
            <person name="Zhang J."/>
            <person name="Zhang R.J."/>
            <person name="Zhang C.W."/>
            <person name="Yin H.Q."/>
            <person name="Zhang X.X."/>
        </authorList>
    </citation>
    <scope>NUCLEOTIDE SEQUENCE [LARGE SCALE GENOMIC DNA]</scope>
    <source>
        <strain evidence="4 5">BSs20135</strain>
    </source>
</reference>
<feature type="domain" description="LTD" evidence="3">
    <location>
        <begin position="292"/>
        <end position="417"/>
    </location>
</feature>
<keyword evidence="1 2" id="KW-0732">Signal</keyword>
<proteinExistence type="predicted"/>
<dbReference type="InterPro" id="IPR047971">
    <property type="entry name" value="ExeM-like"/>
</dbReference>
<dbReference type="Proteomes" id="UP000006327">
    <property type="component" value="Unassembled WGS sequence"/>
</dbReference>
<evidence type="ECO:0000259" key="3">
    <source>
        <dbReference type="PROSITE" id="PS51841"/>
    </source>
</evidence>
<dbReference type="PANTHER" id="PTHR42834">
    <property type="entry name" value="ENDONUCLEASE/EXONUCLEASE/PHOSPHATASE FAMILY PROTEIN (AFU_ORTHOLOGUE AFUA_3G09210)"/>
    <property type="match status" value="1"/>
</dbReference>
<accession>K6YTK5</accession>
<dbReference type="GO" id="GO:0003824">
    <property type="term" value="F:catalytic activity"/>
    <property type="evidence" value="ECO:0007669"/>
    <property type="project" value="InterPro"/>
</dbReference>
<dbReference type="PANTHER" id="PTHR42834:SF1">
    <property type="entry name" value="ENDONUCLEASE_EXONUCLEASE_PHOSPHATASE FAMILY PROTEIN (AFU_ORTHOLOGUE AFUA_3G09210)"/>
    <property type="match status" value="1"/>
</dbReference>
<organism evidence="4 5">
    <name type="scientific">Paraglaciecola arctica BSs20135</name>
    <dbReference type="NCBI Taxonomy" id="493475"/>
    <lineage>
        <taxon>Bacteria</taxon>
        <taxon>Pseudomonadati</taxon>
        <taxon>Pseudomonadota</taxon>
        <taxon>Gammaproteobacteria</taxon>
        <taxon>Alteromonadales</taxon>
        <taxon>Alteromonadaceae</taxon>
        <taxon>Paraglaciecola</taxon>
    </lineage>
</organism>
<dbReference type="Pfam" id="PF00932">
    <property type="entry name" value="LTD"/>
    <property type="match status" value="2"/>
</dbReference>
<dbReference type="SUPFAM" id="SSF56219">
    <property type="entry name" value="DNase I-like"/>
    <property type="match status" value="1"/>
</dbReference>
<dbReference type="InterPro" id="IPR032812">
    <property type="entry name" value="SbsA_Ig"/>
</dbReference>
<dbReference type="NCBIfam" id="NF033681">
    <property type="entry name" value="ExeM_NucH_DNase"/>
    <property type="match status" value="1"/>
</dbReference>
<feature type="domain" description="LTD" evidence="3">
    <location>
        <begin position="14"/>
        <end position="127"/>
    </location>
</feature>
<dbReference type="PROSITE" id="PS51841">
    <property type="entry name" value="LTD"/>
    <property type="match status" value="2"/>
</dbReference>
<dbReference type="eggNOG" id="COG2374">
    <property type="taxonomic scope" value="Bacteria"/>
</dbReference>
<dbReference type="STRING" id="493475.GARC_4550"/>
<evidence type="ECO:0000256" key="2">
    <source>
        <dbReference type="SAM" id="SignalP"/>
    </source>
</evidence>
<name>K6YTK5_9ALTE</name>